<reference evidence="1" key="1">
    <citation type="submission" date="2022-03" db="EMBL/GenBank/DDBJ databases">
        <authorList>
            <person name="Martin C."/>
        </authorList>
    </citation>
    <scope>NUCLEOTIDE SEQUENCE</scope>
</reference>
<dbReference type="AlphaFoldDB" id="A0A8J1UFT1"/>
<dbReference type="Proteomes" id="UP000749559">
    <property type="component" value="Unassembled WGS sequence"/>
</dbReference>
<keyword evidence="2" id="KW-1185">Reference proteome</keyword>
<sequence length="721" mass="82412">MSVSQRLLQEIKSTPTQRCIICTNEVTSASIKFEGDKWCRQNIWEKLDRVLGWEGILKLRNIIKLPAKLCYSCFKRLKDSSKIIDSFERAIEKQSAALKIDSRIPPYKYNPVEEDISTTETTTEVIMQDEKNDTNELLENIKHCKICAHPKDICIIDVNDICAEKIELLTSVLDAVPQKSVALCNKCIGDLDTYAKYTKGQQRVLKHLHSKHSEVNPSTEIPDTDIVVKSMNDNGTVEDGKNQKPIPSVPKTLNHVQCFLCHRTSKMKQRRPVSVTYALDSPESLAADIPNGLARLVGVDCLDALKYCEDNSAPMCGGCFKGIRDDLMTQNRIMENIKKYSNFTDDSIKELKAKHLKIKSWGSYFSKPRQERCKRKYIPDLSPDDIEEPERFVASKAAQTTFPKETKTPKVIRKPKRQGDQAVSTNVDTDTDIEVEDSETNPADIRSLFEHHSFMEDRDLARHIHSDALVRTIRRKEYNKMCDYLLVNKFTYKTIVLKLMVRLNEEVKRLVRPNKSNSTLLRKDFSEIKDLDLFQELFTEMMERTPLLADVIMTVSRGYQPVEDRHLVEIGLVYSILAHIRNHHLTSMQKFFANALNEIDASRLVVDLLNEFGLCPSSVSKLDDSYLIHKRKMRKSSHHVSSTSTVQSTSEEPAAVEETALENIKEERKYDIESSEEQAAVDETVLEEKEFDVESTKAIQSITVDTTTDSHLEQKESLPDL</sequence>
<comment type="caution">
    <text evidence="1">The sequence shown here is derived from an EMBL/GenBank/DDBJ whole genome shotgun (WGS) entry which is preliminary data.</text>
</comment>
<evidence type="ECO:0000313" key="1">
    <source>
        <dbReference type="EMBL" id="CAH1789100.1"/>
    </source>
</evidence>
<dbReference type="EMBL" id="CAIIXF020000007">
    <property type="protein sequence ID" value="CAH1789100.1"/>
    <property type="molecule type" value="Genomic_DNA"/>
</dbReference>
<evidence type="ECO:0000313" key="2">
    <source>
        <dbReference type="Proteomes" id="UP000749559"/>
    </source>
</evidence>
<protein>
    <submittedName>
        <fullName evidence="1">Uncharacterized protein</fullName>
    </submittedName>
</protein>
<gene>
    <name evidence="1" type="ORF">OFUS_LOCUS14515</name>
</gene>
<name>A0A8J1UFT1_OWEFU</name>
<proteinExistence type="predicted"/>
<organism evidence="1 2">
    <name type="scientific">Owenia fusiformis</name>
    <name type="common">Polychaete worm</name>
    <dbReference type="NCBI Taxonomy" id="6347"/>
    <lineage>
        <taxon>Eukaryota</taxon>
        <taxon>Metazoa</taxon>
        <taxon>Spiralia</taxon>
        <taxon>Lophotrochozoa</taxon>
        <taxon>Annelida</taxon>
        <taxon>Polychaeta</taxon>
        <taxon>Sedentaria</taxon>
        <taxon>Canalipalpata</taxon>
        <taxon>Sabellida</taxon>
        <taxon>Oweniida</taxon>
        <taxon>Oweniidae</taxon>
        <taxon>Owenia</taxon>
    </lineage>
</organism>
<accession>A0A8J1UFT1</accession>